<organism evidence="5 6">
    <name type="scientific">Miscanthus lutarioriparius</name>
    <dbReference type="NCBI Taxonomy" id="422564"/>
    <lineage>
        <taxon>Eukaryota</taxon>
        <taxon>Viridiplantae</taxon>
        <taxon>Streptophyta</taxon>
        <taxon>Embryophyta</taxon>
        <taxon>Tracheophyta</taxon>
        <taxon>Spermatophyta</taxon>
        <taxon>Magnoliopsida</taxon>
        <taxon>Liliopsida</taxon>
        <taxon>Poales</taxon>
        <taxon>Poaceae</taxon>
        <taxon>PACMAD clade</taxon>
        <taxon>Panicoideae</taxon>
        <taxon>Andropogonodae</taxon>
        <taxon>Andropogoneae</taxon>
        <taxon>Saccharinae</taxon>
        <taxon>Miscanthus</taxon>
    </lineage>
</organism>
<evidence type="ECO:0000256" key="2">
    <source>
        <dbReference type="PROSITE-ProRule" id="PRU01002"/>
    </source>
</evidence>
<evidence type="ECO:0000313" key="5">
    <source>
        <dbReference type="EMBL" id="CAD6261129.1"/>
    </source>
</evidence>
<feature type="compositionally biased region" description="Low complexity" evidence="3">
    <location>
        <begin position="291"/>
        <end position="301"/>
    </location>
</feature>
<feature type="domain" description="WRC" evidence="4">
    <location>
        <begin position="147"/>
        <end position="191"/>
    </location>
</feature>
<name>A0A811QVZ2_9POAL</name>
<dbReference type="OrthoDB" id="787182at2759"/>
<keyword evidence="6" id="KW-1185">Reference proteome</keyword>
<dbReference type="PANTHER" id="PTHR34680:SF5">
    <property type="entry name" value="WRC DOMAIN-CONTAINING PROTEIN"/>
    <property type="match status" value="1"/>
</dbReference>
<dbReference type="AlphaFoldDB" id="A0A811QVZ2"/>
<keyword evidence="1" id="KW-0539">Nucleus</keyword>
<dbReference type="PANTHER" id="PTHR34680">
    <property type="entry name" value="EXPRESSED PROTEIN"/>
    <property type="match status" value="1"/>
</dbReference>
<evidence type="ECO:0000256" key="3">
    <source>
        <dbReference type="SAM" id="MobiDB-lite"/>
    </source>
</evidence>
<gene>
    <name evidence="5" type="ORF">NCGR_LOCUS44550</name>
</gene>
<evidence type="ECO:0000256" key="1">
    <source>
        <dbReference type="ARBA" id="ARBA00023242"/>
    </source>
</evidence>
<dbReference type="EMBL" id="CAJGYO010000011">
    <property type="protein sequence ID" value="CAD6261129.1"/>
    <property type="molecule type" value="Genomic_DNA"/>
</dbReference>
<dbReference type="PROSITE" id="PS51667">
    <property type="entry name" value="WRC"/>
    <property type="match status" value="1"/>
</dbReference>
<dbReference type="Pfam" id="PF08879">
    <property type="entry name" value="WRC"/>
    <property type="match status" value="1"/>
</dbReference>
<proteinExistence type="predicted"/>
<comment type="caution">
    <text evidence="5">The sequence shown here is derived from an EMBL/GenBank/DDBJ whole genome shotgun (WGS) entry which is preliminary data.</text>
</comment>
<evidence type="ECO:0000259" key="4">
    <source>
        <dbReference type="PROSITE" id="PS51667"/>
    </source>
</evidence>
<reference evidence="5" key="1">
    <citation type="submission" date="2020-10" db="EMBL/GenBank/DDBJ databases">
        <authorList>
            <person name="Han B."/>
            <person name="Lu T."/>
            <person name="Zhao Q."/>
            <person name="Huang X."/>
            <person name="Zhao Y."/>
        </authorList>
    </citation>
    <scope>NUCLEOTIDE SEQUENCE</scope>
</reference>
<protein>
    <recommendedName>
        <fullName evidence="4">WRC domain-containing protein</fullName>
    </recommendedName>
</protein>
<dbReference type="Proteomes" id="UP000604825">
    <property type="component" value="Unassembled WGS sequence"/>
</dbReference>
<comment type="caution">
    <text evidence="2">Lacks conserved residue(s) required for the propagation of feature annotation.</text>
</comment>
<accession>A0A811QVZ2</accession>
<feature type="region of interest" description="Disordered" evidence="3">
    <location>
        <begin position="252"/>
        <end position="320"/>
    </location>
</feature>
<evidence type="ECO:0000313" key="6">
    <source>
        <dbReference type="Proteomes" id="UP000604825"/>
    </source>
</evidence>
<dbReference type="InterPro" id="IPR014977">
    <property type="entry name" value="WRC_dom"/>
</dbReference>
<sequence>MRIRSTISRLLGSAYSTLVAPPPVLLAPPPNLEPCPAPLISQDLGGFSNPATTLEGPCNLSRSPWDLLDDLSLSNPQEVDDLLDSYCVNMDSYASHLSSTSMAVTSMKNKEMTAMAIASSDKAQLQTSKKTTLKRATMKKEQGEEGPSQTWKCKKNDGRGWKCPRNVSRPNSLCEYHLMKKCSYLNPKFSSPMVEDKVMVAAPIATSKPSSSSNGQKKKPANNYDATEGFYYYNGFGPSHGKRHCRNHPNKEEKVEVEPSKYASPLNHAKVETEDGTNNGATIDGDDVCSNNNNSGRDNVNMVRNKNPRKPVRVWSLMSL</sequence>